<keyword evidence="2" id="KW-1185">Reference proteome</keyword>
<name>A0A0V1HB17_9BILA</name>
<dbReference type="AlphaFoldDB" id="A0A0V1HB17"/>
<protein>
    <submittedName>
        <fullName evidence="1">Uncharacterized protein</fullName>
    </submittedName>
</protein>
<dbReference type="EMBL" id="JYDP01000097">
    <property type="protein sequence ID" value="KRZ07719.1"/>
    <property type="molecule type" value="Genomic_DNA"/>
</dbReference>
<dbReference type="Proteomes" id="UP000055024">
    <property type="component" value="Unassembled WGS sequence"/>
</dbReference>
<comment type="caution">
    <text evidence="1">The sequence shown here is derived from an EMBL/GenBank/DDBJ whole genome shotgun (WGS) entry which is preliminary data.</text>
</comment>
<sequence>MKGISCFTMFSCIKIHYIRKVDETGHPLLLKSPMNSMVKCRQAVAAALLQFGSGHAAAA</sequence>
<accession>A0A0V1HB17</accession>
<evidence type="ECO:0000313" key="1">
    <source>
        <dbReference type="EMBL" id="KRZ07719.1"/>
    </source>
</evidence>
<reference evidence="1 2" key="1">
    <citation type="submission" date="2015-01" db="EMBL/GenBank/DDBJ databases">
        <title>Evolution of Trichinella species and genotypes.</title>
        <authorList>
            <person name="Korhonen P.K."/>
            <person name="Edoardo P."/>
            <person name="Giuseppe L.R."/>
            <person name="Gasser R.B."/>
        </authorList>
    </citation>
    <scope>NUCLEOTIDE SEQUENCE [LARGE SCALE GENOMIC DNA]</scope>
    <source>
        <strain evidence="1">ISS1029</strain>
    </source>
</reference>
<proteinExistence type="predicted"/>
<organism evidence="1 2">
    <name type="scientific">Trichinella zimbabwensis</name>
    <dbReference type="NCBI Taxonomy" id="268475"/>
    <lineage>
        <taxon>Eukaryota</taxon>
        <taxon>Metazoa</taxon>
        <taxon>Ecdysozoa</taxon>
        <taxon>Nematoda</taxon>
        <taxon>Enoplea</taxon>
        <taxon>Dorylaimia</taxon>
        <taxon>Trichinellida</taxon>
        <taxon>Trichinellidae</taxon>
        <taxon>Trichinella</taxon>
    </lineage>
</organism>
<gene>
    <name evidence="1" type="ORF">T11_5902</name>
</gene>
<evidence type="ECO:0000313" key="2">
    <source>
        <dbReference type="Proteomes" id="UP000055024"/>
    </source>
</evidence>